<keyword evidence="13" id="KW-1185">Reference proteome</keyword>
<evidence type="ECO:0000256" key="4">
    <source>
        <dbReference type="ARBA" id="ARBA00022496"/>
    </source>
</evidence>
<keyword evidence="10" id="KW-0998">Cell outer membrane</keyword>
<keyword evidence="9" id="KW-0472">Membrane</keyword>
<dbReference type="InterPro" id="IPR012910">
    <property type="entry name" value="Plug_dom"/>
</dbReference>
<dbReference type="GO" id="GO:0009279">
    <property type="term" value="C:cell outer membrane"/>
    <property type="evidence" value="ECO:0007669"/>
    <property type="project" value="UniProtKB-SubCell"/>
</dbReference>
<evidence type="ECO:0000256" key="6">
    <source>
        <dbReference type="ARBA" id="ARBA00023004"/>
    </source>
</evidence>
<dbReference type="EMBL" id="QLII01000001">
    <property type="protein sequence ID" value="RAI75257.1"/>
    <property type="molecule type" value="Genomic_DNA"/>
</dbReference>
<proteinExistence type="predicted"/>
<dbReference type="GO" id="GO:0006826">
    <property type="term" value="P:iron ion transport"/>
    <property type="evidence" value="ECO:0007669"/>
    <property type="project" value="UniProtKB-KW"/>
</dbReference>
<evidence type="ECO:0000256" key="7">
    <source>
        <dbReference type="ARBA" id="ARBA00023065"/>
    </source>
</evidence>
<dbReference type="PANTHER" id="PTHR32552:SF81">
    <property type="entry name" value="TONB-DEPENDENT OUTER MEMBRANE RECEPTOR"/>
    <property type="match status" value="1"/>
</dbReference>
<evidence type="ECO:0000256" key="5">
    <source>
        <dbReference type="ARBA" id="ARBA00022692"/>
    </source>
</evidence>
<evidence type="ECO:0000256" key="3">
    <source>
        <dbReference type="ARBA" id="ARBA00022452"/>
    </source>
</evidence>
<gene>
    <name evidence="12" type="ORF">HMF3257_15625</name>
</gene>
<dbReference type="OrthoDB" id="9775095at2"/>
<evidence type="ECO:0000256" key="9">
    <source>
        <dbReference type="ARBA" id="ARBA00023136"/>
    </source>
</evidence>
<evidence type="ECO:0000313" key="12">
    <source>
        <dbReference type="EMBL" id="RAI75257.1"/>
    </source>
</evidence>
<keyword evidence="6" id="KW-0408">Iron</keyword>
<evidence type="ECO:0000259" key="11">
    <source>
        <dbReference type="Pfam" id="PF07715"/>
    </source>
</evidence>
<evidence type="ECO:0000256" key="1">
    <source>
        <dbReference type="ARBA" id="ARBA00004571"/>
    </source>
</evidence>
<comment type="caution">
    <text evidence="12">The sequence shown here is derived from an EMBL/GenBank/DDBJ whole genome shotgun (WGS) entry which is preliminary data.</text>
</comment>
<keyword evidence="5" id="KW-0812">Transmembrane</keyword>
<protein>
    <recommendedName>
        <fullName evidence="11">TonB-dependent receptor plug domain-containing protein</fullName>
    </recommendedName>
</protein>
<dbReference type="Proteomes" id="UP000249016">
    <property type="component" value="Unassembled WGS sequence"/>
</dbReference>
<organism evidence="12 13">
    <name type="scientific">Spirosoma telluris</name>
    <dbReference type="NCBI Taxonomy" id="2183553"/>
    <lineage>
        <taxon>Bacteria</taxon>
        <taxon>Pseudomonadati</taxon>
        <taxon>Bacteroidota</taxon>
        <taxon>Cytophagia</taxon>
        <taxon>Cytophagales</taxon>
        <taxon>Cytophagaceae</taxon>
        <taxon>Spirosoma</taxon>
    </lineage>
</organism>
<keyword evidence="7" id="KW-0406">Ion transport</keyword>
<name>A0A327NJB7_9BACT</name>
<sequence length="269" mass="29847">MAQFAGVIFNSGLSTVFDNVGFESTVALYIDDAYFSRSFAFNSTLMDIERIEVLRGPQGTLFGKNTVGGVIHIVSEKPEFANNGQIELNYGNYNFFQARAKINRELIKNKLAVRLTGTYTRRDGYITDKVPAIEVVNKTNFYGFRGSALYTPNPNTLITLRGYYGKDGNAENTFVYASKPDYDPVGVPADEGMNTKQNVPNTFDRQQYGTVAKGEFKLGRTTLTSITAFNNSVDTYFGIMTCRRPMCLFGSNSETPERKSGNTHSFATG</sequence>
<feature type="domain" description="TonB-dependent receptor plug" evidence="11">
    <location>
        <begin position="20"/>
        <end position="70"/>
    </location>
</feature>
<dbReference type="Pfam" id="PF07715">
    <property type="entry name" value="Plug"/>
    <property type="match status" value="1"/>
</dbReference>
<evidence type="ECO:0000313" key="13">
    <source>
        <dbReference type="Proteomes" id="UP000249016"/>
    </source>
</evidence>
<keyword evidence="4" id="KW-0410">Iron transport</keyword>
<dbReference type="SUPFAM" id="SSF56935">
    <property type="entry name" value="Porins"/>
    <property type="match status" value="1"/>
</dbReference>
<reference evidence="12 13" key="1">
    <citation type="submission" date="2018-06" db="EMBL/GenBank/DDBJ databases">
        <title>Spirosoma sp. HMF3257 Genome sequencing and assembly.</title>
        <authorList>
            <person name="Kang H."/>
            <person name="Cha I."/>
            <person name="Kim H."/>
            <person name="Kang J."/>
            <person name="Joh K."/>
        </authorList>
    </citation>
    <scope>NUCLEOTIDE SEQUENCE [LARGE SCALE GENOMIC DNA]</scope>
    <source>
        <strain evidence="12 13">HMF3257</strain>
    </source>
</reference>
<evidence type="ECO:0000256" key="10">
    <source>
        <dbReference type="ARBA" id="ARBA00023237"/>
    </source>
</evidence>
<comment type="subcellular location">
    <subcellularLocation>
        <location evidence="1">Cell outer membrane</location>
        <topology evidence="1">Multi-pass membrane protein</topology>
    </subcellularLocation>
</comment>
<keyword evidence="2" id="KW-0813">Transport</keyword>
<dbReference type="InterPro" id="IPR039426">
    <property type="entry name" value="TonB-dep_rcpt-like"/>
</dbReference>
<dbReference type="PANTHER" id="PTHR32552">
    <property type="entry name" value="FERRICHROME IRON RECEPTOR-RELATED"/>
    <property type="match status" value="1"/>
</dbReference>
<dbReference type="AlphaFoldDB" id="A0A327NJB7"/>
<evidence type="ECO:0000256" key="8">
    <source>
        <dbReference type="ARBA" id="ARBA00023077"/>
    </source>
</evidence>
<dbReference type="Gene3D" id="2.40.170.20">
    <property type="entry name" value="TonB-dependent receptor, beta-barrel domain"/>
    <property type="match status" value="1"/>
</dbReference>
<keyword evidence="3" id="KW-1134">Transmembrane beta strand</keyword>
<accession>A0A327NJB7</accession>
<evidence type="ECO:0000256" key="2">
    <source>
        <dbReference type="ARBA" id="ARBA00022448"/>
    </source>
</evidence>
<dbReference type="InterPro" id="IPR036942">
    <property type="entry name" value="Beta-barrel_TonB_sf"/>
</dbReference>
<keyword evidence="8" id="KW-0798">TonB box</keyword>